<accession>A0A9D4H8Q6</accession>
<proteinExistence type="predicted"/>
<dbReference type="Proteomes" id="UP000828390">
    <property type="component" value="Unassembled WGS sequence"/>
</dbReference>
<sequence>MSFRVVLIAIAHPLDYHNTRGPQEVTRFSPSSLSRVFRSAGEELGYKTVDYNGREMIGILAQCINSHIWTMFL</sequence>
<organism evidence="1 2">
    <name type="scientific">Dreissena polymorpha</name>
    <name type="common">Zebra mussel</name>
    <name type="synonym">Mytilus polymorpha</name>
    <dbReference type="NCBI Taxonomy" id="45954"/>
    <lineage>
        <taxon>Eukaryota</taxon>
        <taxon>Metazoa</taxon>
        <taxon>Spiralia</taxon>
        <taxon>Lophotrochozoa</taxon>
        <taxon>Mollusca</taxon>
        <taxon>Bivalvia</taxon>
        <taxon>Autobranchia</taxon>
        <taxon>Heteroconchia</taxon>
        <taxon>Euheterodonta</taxon>
        <taxon>Imparidentia</taxon>
        <taxon>Neoheterodontei</taxon>
        <taxon>Myida</taxon>
        <taxon>Dreissenoidea</taxon>
        <taxon>Dreissenidae</taxon>
        <taxon>Dreissena</taxon>
    </lineage>
</organism>
<evidence type="ECO:0000313" key="2">
    <source>
        <dbReference type="Proteomes" id="UP000828390"/>
    </source>
</evidence>
<reference evidence="1" key="2">
    <citation type="submission" date="2020-11" db="EMBL/GenBank/DDBJ databases">
        <authorList>
            <person name="McCartney M.A."/>
            <person name="Auch B."/>
            <person name="Kono T."/>
            <person name="Mallez S."/>
            <person name="Becker A."/>
            <person name="Gohl D.M."/>
            <person name="Silverstein K.A.T."/>
            <person name="Koren S."/>
            <person name="Bechman K.B."/>
            <person name="Herman A."/>
            <person name="Abrahante J.E."/>
            <person name="Garbe J."/>
        </authorList>
    </citation>
    <scope>NUCLEOTIDE SEQUENCE</scope>
    <source>
        <strain evidence="1">Duluth1</strain>
        <tissue evidence="1">Whole animal</tissue>
    </source>
</reference>
<comment type="caution">
    <text evidence="1">The sequence shown here is derived from an EMBL/GenBank/DDBJ whole genome shotgun (WGS) entry which is preliminary data.</text>
</comment>
<evidence type="ECO:0000313" key="1">
    <source>
        <dbReference type="EMBL" id="KAH3830337.1"/>
    </source>
</evidence>
<dbReference type="EMBL" id="JAIWYP010000004">
    <property type="protein sequence ID" value="KAH3830337.1"/>
    <property type="molecule type" value="Genomic_DNA"/>
</dbReference>
<gene>
    <name evidence="1" type="ORF">DPMN_103579</name>
</gene>
<keyword evidence="2" id="KW-1185">Reference proteome</keyword>
<dbReference type="AlphaFoldDB" id="A0A9D4H8Q6"/>
<protein>
    <submittedName>
        <fullName evidence="1">Uncharacterized protein</fullName>
    </submittedName>
</protein>
<name>A0A9D4H8Q6_DREPO</name>
<reference evidence="1" key="1">
    <citation type="journal article" date="2019" name="bioRxiv">
        <title>The Genome of the Zebra Mussel, Dreissena polymorpha: A Resource for Invasive Species Research.</title>
        <authorList>
            <person name="McCartney M.A."/>
            <person name="Auch B."/>
            <person name="Kono T."/>
            <person name="Mallez S."/>
            <person name="Zhang Y."/>
            <person name="Obille A."/>
            <person name="Becker A."/>
            <person name="Abrahante J.E."/>
            <person name="Garbe J."/>
            <person name="Badalamenti J.P."/>
            <person name="Herman A."/>
            <person name="Mangelson H."/>
            <person name="Liachko I."/>
            <person name="Sullivan S."/>
            <person name="Sone E.D."/>
            <person name="Koren S."/>
            <person name="Silverstein K.A.T."/>
            <person name="Beckman K.B."/>
            <person name="Gohl D.M."/>
        </authorList>
    </citation>
    <scope>NUCLEOTIDE SEQUENCE</scope>
    <source>
        <strain evidence="1">Duluth1</strain>
        <tissue evidence="1">Whole animal</tissue>
    </source>
</reference>